<dbReference type="SUPFAM" id="SSF52743">
    <property type="entry name" value="Subtilisin-like"/>
    <property type="match status" value="1"/>
</dbReference>
<dbReference type="PROSITE" id="PS51892">
    <property type="entry name" value="SUBTILASE"/>
    <property type="match status" value="1"/>
</dbReference>
<dbReference type="Pfam" id="PF00082">
    <property type="entry name" value="Peptidase_S8"/>
    <property type="match status" value="1"/>
</dbReference>
<dbReference type="InterPro" id="IPR022398">
    <property type="entry name" value="Peptidase_S8_His-AS"/>
</dbReference>
<dbReference type="PANTHER" id="PTHR43806:SF65">
    <property type="entry name" value="SERINE PROTEASE APRX"/>
    <property type="match status" value="1"/>
</dbReference>
<accession>A0ABX1YKK1</accession>
<dbReference type="PROSITE" id="PS00136">
    <property type="entry name" value="SUBTILASE_ASP"/>
    <property type="match status" value="1"/>
</dbReference>
<dbReference type="InterPro" id="IPR023827">
    <property type="entry name" value="Peptidase_S8_Asp-AS"/>
</dbReference>
<dbReference type="InterPro" id="IPR036852">
    <property type="entry name" value="Peptidase_S8/S53_dom_sf"/>
</dbReference>
<evidence type="ECO:0000256" key="4">
    <source>
        <dbReference type="ARBA" id="ARBA00022825"/>
    </source>
</evidence>
<reference evidence="8 9" key="1">
    <citation type="submission" date="2019-10" db="EMBL/GenBank/DDBJ databases">
        <title>Description of Paenibacillus terricola sp. nov.</title>
        <authorList>
            <person name="Carlier A."/>
            <person name="Qi S."/>
        </authorList>
    </citation>
    <scope>NUCLEOTIDE SEQUENCE [LARGE SCALE GENOMIC DNA]</scope>
    <source>
        <strain evidence="8 9">LMG 31459</strain>
    </source>
</reference>
<dbReference type="RefSeq" id="WP_171718574.1">
    <property type="nucleotide sequence ID" value="NZ_WHOB01000059.1"/>
</dbReference>
<evidence type="ECO:0000259" key="7">
    <source>
        <dbReference type="Pfam" id="PF00082"/>
    </source>
</evidence>
<feature type="active site" description="Charge relay system" evidence="5">
    <location>
        <position position="134"/>
    </location>
</feature>
<dbReference type="CDD" id="cd07487">
    <property type="entry name" value="Peptidases_S8_1"/>
    <property type="match status" value="1"/>
</dbReference>
<dbReference type="PROSITE" id="PS00138">
    <property type="entry name" value="SUBTILASE_SER"/>
    <property type="match status" value="1"/>
</dbReference>
<evidence type="ECO:0000256" key="2">
    <source>
        <dbReference type="ARBA" id="ARBA00022670"/>
    </source>
</evidence>
<proteinExistence type="inferred from homology"/>
<gene>
    <name evidence="8" type="ORF">GC101_19460</name>
</gene>
<dbReference type="PROSITE" id="PS00137">
    <property type="entry name" value="SUBTILASE_HIS"/>
    <property type="match status" value="1"/>
</dbReference>
<dbReference type="InterPro" id="IPR000209">
    <property type="entry name" value="Peptidase_S8/S53_dom"/>
</dbReference>
<keyword evidence="9" id="KW-1185">Reference proteome</keyword>
<dbReference type="InterPro" id="IPR050131">
    <property type="entry name" value="Peptidase_S8_subtilisin-like"/>
</dbReference>
<evidence type="ECO:0000256" key="6">
    <source>
        <dbReference type="RuleBase" id="RU003355"/>
    </source>
</evidence>
<evidence type="ECO:0000313" key="8">
    <source>
        <dbReference type="EMBL" id="NOU81044.1"/>
    </source>
</evidence>
<comment type="similarity">
    <text evidence="1 5 6">Belongs to the peptidase S8 family.</text>
</comment>
<dbReference type="PANTHER" id="PTHR43806">
    <property type="entry name" value="PEPTIDASE S8"/>
    <property type="match status" value="1"/>
</dbReference>
<evidence type="ECO:0000256" key="3">
    <source>
        <dbReference type="ARBA" id="ARBA00022801"/>
    </source>
</evidence>
<dbReference type="InterPro" id="IPR023828">
    <property type="entry name" value="Peptidase_S8_Ser-AS"/>
</dbReference>
<organism evidence="8 9">
    <name type="scientific">Paenibacillus phytohabitans</name>
    <dbReference type="NCBI Taxonomy" id="2654978"/>
    <lineage>
        <taxon>Bacteria</taxon>
        <taxon>Bacillati</taxon>
        <taxon>Bacillota</taxon>
        <taxon>Bacilli</taxon>
        <taxon>Bacillales</taxon>
        <taxon>Paenibacillaceae</taxon>
        <taxon>Paenibacillus</taxon>
    </lineage>
</organism>
<evidence type="ECO:0000256" key="1">
    <source>
        <dbReference type="ARBA" id="ARBA00011073"/>
    </source>
</evidence>
<dbReference type="EMBL" id="WHOB01000059">
    <property type="protein sequence ID" value="NOU81044.1"/>
    <property type="molecule type" value="Genomic_DNA"/>
</dbReference>
<name>A0ABX1YKK1_9BACL</name>
<dbReference type="Gene3D" id="3.40.50.200">
    <property type="entry name" value="Peptidase S8/S53 domain"/>
    <property type="match status" value="1"/>
</dbReference>
<feature type="active site" description="Charge relay system" evidence="5">
    <location>
        <position position="169"/>
    </location>
</feature>
<dbReference type="InterPro" id="IPR015500">
    <property type="entry name" value="Peptidase_S8_subtilisin-rel"/>
</dbReference>
<feature type="active site" description="Charge relay system" evidence="5">
    <location>
        <position position="361"/>
    </location>
</feature>
<evidence type="ECO:0000256" key="5">
    <source>
        <dbReference type="PROSITE-ProRule" id="PRU01240"/>
    </source>
</evidence>
<keyword evidence="4 5" id="KW-0720">Serine protease</keyword>
<dbReference type="PRINTS" id="PR00723">
    <property type="entry name" value="SUBTILISIN"/>
</dbReference>
<comment type="caution">
    <text evidence="8">The sequence shown here is derived from an EMBL/GenBank/DDBJ whole genome shotgun (WGS) entry which is preliminary data.</text>
</comment>
<feature type="domain" description="Peptidase S8/S53" evidence="7">
    <location>
        <begin position="125"/>
        <end position="394"/>
    </location>
</feature>
<protein>
    <submittedName>
        <fullName evidence="8">S8 family serine peptidase</fullName>
    </submittedName>
</protein>
<evidence type="ECO:0000313" key="9">
    <source>
        <dbReference type="Proteomes" id="UP000596857"/>
    </source>
</evidence>
<sequence length="424" mass="45471">MTDKLWVQHHAAKLNRPLKQKIRKSYTSTVKPAAIPVIIQFKHPLTPARMKALQKHLGTHAFPIKHQLPLHRAVASRVTLKCLEQVCCWSGVHKVYLDGIKKTTLNIATPSIGATAVQRSRGLTGKGINIAVLDTGVYPHPDLTRPVNRIIAFKDYINHRKCPYDDNGHGTHITGDAAGNGWSSKGKYRGPAPEAGIVGIKVLDKNGDGYDSTIIKAIEWCMVRRKKLKLRILSMSFGGPVNPSAKDDILVQAVEKAVKAGLTVVIAAGNSGPGRRTVESPGISPSAITVGAVNDRRTVTQKDDRIAVYSSRGPAPGGKVKPDLVAPGDSVISLRAPGSQLVRELPGNKVGRKYFKLSGTSISTPIVSGAAAQLLQLRPCLTPGQVKSLLKRNAFSLGLKPNTAGSGEIDVRFLKRCASKPAGK</sequence>
<keyword evidence="2 5" id="KW-0645">Protease</keyword>
<dbReference type="Proteomes" id="UP000596857">
    <property type="component" value="Unassembled WGS sequence"/>
</dbReference>
<keyword evidence="3 5" id="KW-0378">Hydrolase</keyword>